<organism evidence="2 4">
    <name type="scientific">Pyrococcus kukulkanii</name>
    <dbReference type="NCBI Taxonomy" id="1609559"/>
    <lineage>
        <taxon>Archaea</taxon>
        <taxon>Methanobacteriati</taxon>
        <taxon>Methanobacteriota</taxon>
        <taxon>Thermococci</taxon>
        <taxon>Thermococcales</taxon>
        <taxon>Thermococcaceae</taxon>
        <taxon>Pyrococcus</taxon>
    </lineage>
</organism>
<dbReference type="PATRIC" id="fig|1609559.3.peg.1003"/>
<dbReference type="GeneID" id="28491133"/>
<reference evidence="3 5" key="3">
    <citation type="submission" date="2023-03" db="EMBL/GenBank/DDBJ databases">
        <title>Speciation in Pyrococcus: adaptation to high temperature as a mechanism.</title>
        <authorList>
            <person name="Gu J."/>
        </authorList>
    </citation>
    <scope>NUCLEOTIDE SEQUENCE [LARGE SCALE GENOMIC DNA]</scope>
    <source>
        <strain evidence="3 5">LMOA34</strain>
    </source>
</reference>
<proteinExistence type="predicted"/>
<dbReference type="KEGG" id="pyc:TQ32_04820"/>
<evidence type="ECO:0000313" key="2">
    <source>
        <dbReference type="EMBL" id="AMM53878.1"/>
    </source>
</evidence>
<evidence type="ECO:0000313" key="4">
    <source>
        <dbReference type="Proteomes" id="UP000070587"/>
    </source>
</evidence>
<keyword evidence="1" id="KW-0472">Membrane</keyword>
<name>A0A127B9B7_9EURY</name>
<evidence type="ECO:0000313" key="5">
    <source>
        <dbReference type="Proteomes" id="UP001571980"/>
    </source>
</evidence>
<feature type="transmembrane region" description="Helical" evidence="1">
    <location>
        <begin position="56"/>
        <end position="77"/>
    </location>
</feature>
<keyword evidence="1" id="KW-1133">Transmembrane helix</keyword>
<dbReference type="Proteomes" id="UP001571980">
    <property type="component" value="Unassembled WGS sequence"/>
</dbReference>
<dbReference type="STRING" id="1609559.TQ32_04820"/>
<dbReference type="OrthoDB" id="86270at2157"/>
<keyword evidence="5" id="KW-1185">Reference proteome</keyword>
<feature type="transmembrane region" description="Helical" evidence="1">
    <location>
        <begin position="28"/>
        <end position="44"/>
    </location>
</feature>
<evidence type="ECO:0000313" key="3">
    <source>
        <dbReference type="EMBL" id="MFA4804327.1"/>
    </source>
</evidence>
<evidence type="ECO:0000256" key="1">
    <source>
        <dbReference type="SAM" id="Phobius"/>
    </source>
</evidence>
<gene>
    <name evidence="3" type="ORF">P8X34_06185</name>
    <name evidence="2" type="ORF">TQ32_04820</name>
</gene>
<sequence length="81" mass="8664">MNFLIPLILGIILGYLLRNKVKVNTEVLMSASVIALVFLMGIKAGEVEVSATKAVLYSLTLMLFAVAGSIGAAKVLWRGIK</sequence>
<reference evidence="2 4" key="2">
    <citation type="journal article" date="2016" name="Int. J. Syst. Evol. Microbiol.">
        <title>Pyrococcus kukulkanii sp. nov., a hyperthermophilic, piezophilic archaeon isolated from a deep-sea hydrothermal vent.</title>
        <authorList>
            <person name="Callac N."/>
            <person name="Oger P."/>
            <person name="Lesongeur F."/>
            <person name="Rattray J.E."/>
            <person name="Vannier P."/>
            <person name="Michoud G."/>
            <person name="Beauverger M."/>
            <person name="Gayet N."/>
            <person name="Rouxel O."/>
            <person name="Jebbar M."/>
            <person name="Godfroy A."/>
        </authorList>
    </citation>
    <scope>NUCLEOTIDE SEQUENCE [LARGE SCALE GENOMIC DNA]</scope>
    <source>
        <strain evidence="2 4">NCB100</strain>
    </source>
</reference>
<protein>
    <submittedName>
        <fullName evidence="2">Membrane protein</fullName>
    </submittedName>
</protein>
<dbReference type="EMBL" id="CP010835">
    <property type="protein sequence ID" value="AMM53878.1"/>
    <property type="molecule type" value="Genomic_DNA"/>
</dbReference>
<dbReference type="Proteomes" id="UP000070587">
    <property type="component" value="Chromosome"/>
</dbReference>
<accession>A0A127B9B7</accession>
<dbReference type="RefSeq" id="WP_068321716.1">
    <property type="nucleotide sequence ID" value="NZ_CP010835.1"/>
</dbReference>
<keyword evidence="1" id="KW-0812">Transmembrane</keyword>
<dbReference type="AlphaFoldDB" id="A0A127B9B7"/>
<reference evidence="4" key="1">
    <citation type="submission" date="2015-02" db="EMBL/GenBank/DDBJ databases">
        <title>Pyrococcus kukulkanii sp. nov., a novel hyperthermophilic archaeon isolated from a deep-sea hydrothermal vent at the Guaymas Basin.</title>
        <authorList>
            <person name="Oger P.M."/>
            <person name="Callac N."/>
            <person name="Jebbar M."/>
            <person name="Godfroy A."/>
        </authorList>
    </citation>
    <scope>NUCLEOTIDE SEQUENCE [LARGE SCALE GENOMIC DNA]</scope>
    <source>
        <strain evidence="4">NCB100</strain>
    </source>
</reference>
<dbReference type="EMBL" id="JARRIG010000003">
    <property type="protein sequence ID" value="MFA4804327.1"/>
    <property type="molecule type" value="Genomic_DNA"/>
</dbReference>